<protein>
    <recommendedName>
        <fullName evidence="1">Methyltransferase FkbM domain-containing protein</fullName>
    </recommendedName>
</protein>
<sequence>MLRRYRRVFGWRGLIYFWYGEMLRRQTEVSVTRPGSNPPIYLRLGTSDIGFYDEIFVRRVYDLQSVRPLQVIVDAGANIGLAARYFAEHHPHVRILAIEPAAANFGQLYKNVSACSQITPIQAALWHIDSELDLTNPVGRHGAFRVWNTASHSVPVQERVPTMTIPNLLANYNLERIDLLKIDIEGAEVELFANAGSWIDRVGIIAVELHDRLRRGCALNFYSATQSFDWEWHRGDLTFVARAGMVDKQLLRSV</sequence>
<name>A0A2H3KRI0_9CHLR</name>
<reference evidence="2 3" key="1">
    <citation type="submission" date="2016-05" db="EMBL/GenBank/DDBJ databases">
        <authorList>
            <person name="Lavstsen T."/>
            <person name="Jespersen J.S."/>
        </authorList>
    </citation>
    <scope>NUCLEOTIDE SEQUENCE [LARGE SCALE GENOMIC DNA]</scope>
    <source>
        <strain evidence="2 3">B7-9</strain>
    </source>
</reference>
<dbReference type="NCBIfam" id="TIGR01444">
    <property type="entry name" value="fkbM_fam"/>
    <property type="match status" value="1"/>
</dbReference>
<dbReference type="SUPFAM" id="SSF53335">
    <property type="entry name" value="S-adenosyl-L-methionine-dependent methyltransferases"/>
    <property type="match status" value="1"/>
</dbReference>
<accession>A0A2H3KRI0</accession>
<dbReference type="InterPro" id="IPR029063">
    <property type="entry name" value="SAM-dependent_MTases_sf"/>
</dbReference>
<dbReference type="InterPro" id="IPR052514">
    <property type="entry name" value="SAM-dependent_MTase"/>
</dbReference>
<dbReference type="Pfam" id="PF05050">
    <property type="entry name" value="Methyltransf_21"/>
    <property type="match status" value="1"/>
</dbReference>
<proteinExistence type="predicted"/>
<dbReference type="InterPro" id="IPR006342">
    <property type="entry name" value="FkbM_mtfrase"/>
</dbReference>
<dbReference type="AlphaFoldDB" id="A0A2H3KRI0"/>
<organism evidence="2 3">
    <name type="scientific">Candidatus Chloroploca asiatica</name>
    <dbReference type="NCBI Taxonomy" id="1506545"/>
    <lineage>
        <taxon>Bacteria</taxon>
        <taxon>Bacillati</taxon>
        <taxon>Chloroflexota</taxon>
        <taxon>Chloroflexia</taxon>
        <taxon>Chloroflexales</taxon>
        <taxon>Chloroflexineae</taxon>
        <taxon>Oscillochloridaceae</taxon>
        <taxon>Candidatus Chloroploca</taxon>
    </lineage>
</organism>
<feature type="domain" description="Methyltransferase FkbM" evidence="1">
    <location>
        <begin position="74"/>
        <end position="213"/>
    </location>
</feature>
<evidence type="ECO:0000313" key="2">
    <source>
        <dbReference type="EMBL" id="PDW00164.1"/>
    </source>
</evidence>
<dbReference type="EMBL" id="LYXE01000055">
    <property type="protein sequence ID" value="PDW00164.1"/>
    <property type="molecule type" value="Genomic_DNA"/>
</dbReference>
<dbReference type="Proteomes" id="UP000220922">
    <property type="component" value="Unassembled WGS sequence"/>
</dbReference>
<dbReference type="PANTHER" id="PTHR34203:SF15">
    <property type="entry name" value="SLL1173 PROTEIN"/>
    <property type="match status" value="1"/>
</dbReference>
<keyword evidence="3" id="KW-1185">Reference proteome</keyword>
<dbReference type="PANTHER" id="PTHR34203">
    <property type="entry name" value="METHYLTRANSFERASE, FKBM FAMILY PROTEIN"/>
    <property type="match status" value="1"/>
</dbReference>
<evidence type="ECO:0000259" key="1">
    <source>
        <dbReference type="Pfam" id="PF05050"/>
    </source>
</evidence>
<comment type="caution">
    <text evidence="2">The sequence shown here is derived from an EMBL/GenBank/DDBJ whole genome shotgun (WGS) entry which is preliminary data.</text>
</comment>
<evidence type="ECO:0000313" key="3">
    <source>
        <dbReference type="Proteomes" id="UP000220922"/>
    </source>
</evidence>
<dbReference type="Gene3D" id="3.40.50.150">
    <property type="entry name" value="Vaccinia Virus protein VP39"/>
    <property type="match status" value="1"/>
</dbReference>
<gene>
    <name evidence="2" type="ORF">A9Q02_21980</name>
</gene>